<proteinExistence type="predicted"/>
<dbReference type="Proteomes" id="UP000238348">
    <property type="component" value="Chromosome"/>
</dbReference>
<gene>
    <name evidence="1" type="ORF">SOCE26_073650</name>
</gene>
<accession>A0A2L0F336</accession>
<dbReference type="EMBL" id="CP012673">
    <property type="protein sequence ID" value="AUX45869.1"/>
    <property type="molecule type" value="Genomic_DNA"/>
</dbReference>
<organism evidence="1 2">
    <name type="scientific">Sorangium cellulosum</name>
    <name type="common">Polyangium cellulosum</name>
    <dbReference type="NCBI Taxonomy" id="56"/>
    <lineage>
        <taxon>Bacteria</taxon>
        <taxon>Pseudomonadati</taxon>
        <taxon>Myxococcota</taxon>
        <taxon>Polyangia</taxon>
        <taxon>Polyangiales</taxon>
        <taxon>Polyangiaceae</taxon>
        <taxon>Sorangium</taxon>
    </lineage>
</organism>
<name>A0A2L0F336_SORCE</name>
<reference evidence="1 2" key="1">
    <citation type="submission" date="2015-09" db="EMBL/GenBank/DDBJ databases">
        <title>Sorangium comparison.</title>
        <authorList>
            <person name="Zaburannyi N."/>
            <person name="Bunk B."/>
            <person name="Overmann J."/>
            <person name="Mueller R."/>
        </authorList>
    </citation>
    <scope>NUCLEOTIDE SEQUENCE [LARGE SCALE GENOMIC DNA]</scope>
    <source>
        <strain evidence="1 2">So ce26</strain>
    </source>
</reference>
<evidence type="ECO:0000313" key="2">
    <source>
        <dbReference type="Proteomes" id="UP000238348"/>
    </source>
</evidence>
<sequence>MVLELLLDEEEELLLDEEEEPVIVPPLPVTDAIEGRPLPFAQNPHCVEVFLATAPLWPTFVALSCPPDGVMFAFHELLNVEPLSATTTFQPVVARSRRRFFTVTFAQ</sequence>
<protein>
    <submittedName>
        <fullName evidence="1">Uncharacterized protein</fullName>
    </submittedName>
</protein>
<evidence type="ECO:0000313" key="1">
    <source>
        <dbReference type="EMBL" id="AUX45869.1"/>
    </source>
</evidence>
<dbReference type="AlphaFoldDB" id="A0A2L0F336"/>